<feature type="transmembrane region" description="Helical" evidence="5">
    <location>
        <begin position="56"/>
        <end position="76"/>
    </location>
</feature>
<dbReference type="GO" id="GO:0043709">
    <property type="term" value="P:cell adhesion involved in single-species biofilm formation"/>
    <property type="evidence" value="ECO:0007669"/>
    <property type="project" value="TreeGrafter"/>
</dbReference>
<keyword evidence="5" id="KW-0472">Membrane</keyword>
<dbReference type="InterPro" id="IPR000160">
    <property type="entry name" value="GGDEF_dom"/>
</dbReference>
<dbReference type="CDD" id="cd01949">
    <property type="entry name" value="GGDEF"/>
    <property type="match status" value="1"/>
</dbReference>
<dbReference type="PROSITE" id="PS50887">
    <property type="entry name" value="GGDEF"/>
    <property type="match status" value="1"/>
</dbReference>
<gene>
    <name evidence="7" type="ORF">AAIA72_06905</name>
</gene>
<dbReference type="EC" id="2.7.7.65" evidence="2"/>
<proteinExistence type="predicted"/>
<dbReference type="GO" id="GO:1902201">
    <property type="term" value="P:negative regulation of bacterial-type flagellum-dependent cell motility"/>
    <property type="evidence" value="ECO:0007669"/>
    <property type="project" value="TreeGrafter"/>
</dbReference>
<dbReference type="NCBIfam" id="TIGR00254">
    <property type="entry name" value="GGDEF"/>
    <property type="match status" value="1"/>
</dbReference>
<evidence type="ECO:0000259" key="6">
    <source>
        <dbReference type="PROSITE" id="PS50887"/>
    </source>
</evidence>
<dbReference type="InterPro" id="IPR043128">
    <property type="entry name" value="Rev_trsase/Diguanyl_cyclase"/>
</dbReference>
<evidence type="ECO:0000256" key="5">
    <source>
        <dbReference type="SAM" id="Phobius"/>
    </source>
</evidence>
<evidence type="ECO:0000256" key="1">
    <source>
        <dbReference type="ARBA" id="ARBA00001946"/>
    </source>
</evidence>
<keyword evidence="5" id="KW-0812">Transmembrane</keyword>
<feature type="domain" description="GGDEF" evidence="6">
    <location>
        <begin position="271"/>
        <end position="407"/>
    </location>
</feature>
<dbReference type="AlphaFoldDB" id="A0AB39UZQ7"/>
<comment type="catalytic activity">
    <reaction evidence="3">
        <text>2 GTP = 3',3'-c-di-GMP + 2 diphosphate</text>
        <dbReference type="Rhea" id="RHEA:24898"/>
        <dbReference type="ChEBI" id="CHEBI:33019"/>
        <dbReference type="ChEBI" id="CHEBI:37565"/>
        <dbReference type="ChEBI" id="CHEBI:58805"/>
        <dbReference type="EC" id="2.7.7.65"/>
    </reaction>
</comment>
<feature type="transmembrane region" description="Helical" evidence="5">
    <location>
        <begin position="187"/>
        <end position="207"/>
    </location>
</feature>
<dbReference type="InterPro" id="IPR029787">
    <property type="entry name" value="Nucleotide_cyclase"/>
</dbReference>
<dbReference type="PANTHER" id="PTHR45138:SF9">
    <property type="entry name" value="DIGUANYLATE CYCLASE DGCM-RELATED"/>
    <property type="match status" value="1"/>
</dbReference>
<dbReference type="PANTHER" id="PTHR45138">
    <property type="entry name" value="REGULATORY COMPONENTS OF SENSORY TRANSDUCTION SYSTEM"/>
    <property type="match status" value="1"/>
</dbReference>
<sequence length="423" mass="47727">MTDSHSDPTSPTLSEDSVQYLRYTLARGMRGLQFIPELEQRFSEHFRQSNYTINRIYTIVGALVLAAFLIADQLVIPELVHTTFWIRALGAGVVVCFALLSRMRRLRPFFHSMLGIGAYIIHLSVLAVGVLAAKAGNFNYQTGSILSLFYALAVLRIPFNNAFPLALLMWMTQILVMHSFMNLPSEQFIELSFVDSFVVIISLLVCYRHEYETRRNFLQQLLLMHEQAALRKAEEHLMEQALLDPLTQLANRRALNTFMEREWRRAKRQHAPFSLIMIDVDNFKAYNDHYGHQAGDACLMTIAQCLSDFARRGSDLAARFGGEEFALILPDTDSHAAADIADRLVRQVAALELPHAKSPAGIVTISAGYTTHTPGPEDDYEALIREADEALYKAKQTGKNRACPYVADNKHNDTSRQGPFSVQ</sequence>
<dbReference type="InterPro" id="IPR050469">
    <property type="entry name" value="Diguanylate_Cyclase"/>
</dbReference>
<name>A0AB39UZQ7_9GAMM</name>
<dbReference type="KEGG" id="tcd:AAIA72_06905"/>
<dbReference type="RefSeq" id="WP_369602673.1">
    <property type="nucleotide sequence ID" value="NZ_CP154858.1"/>
</dbReference>
<feature type="transmembrane region" description="Helical" evidence="5">
    <location>
        <begin position="112"/>
        <end position="132"/>
    </location>
</feature>
<reference evidence="7" key="1">
    <citation type="submission" date="2024-05" db="EMBL/GenBank/DDBJ databases">
        <title>Genome sequencing of novel strain.</title>
        <authorList>
            <person name="Ganbat D."/>
            <person name="Ganbat S."/>
            <person name="Lee S.-J."/>
        </authorList>
    </citation>
    <scope>NUCLEOTIDE SEQUENCE</scope>
    <source>
        <strain evidence="7">SMD15-11</strain>
    </source>
</reference>
<keyword evidence="5" id="KW-1133">Transmembrane helix</keyword>
<dbReference type="Gene3D" id="3.30.70.270">
    <property type="match status" value="1"/>
</dbReference>
<dbReference type="Pfam" id="PF00990">
    <property type="entry name" value="GGDEF"/>
    <property type="match status" value="1"/>
</dbReference>
<feature type="region of interest" description="Disordered" evidence="4">
    <location>
        <begin position="404"/>
        <end position="423"/>
    </location>
</feature>
<accession>A0AB39UZQ7</accession>
<dbReference type="GO" id="GO:0052621">
    <property type="term" value="F:diguanylate cyclase activity"/>
    <property type="evidence" value="ECO:0007669"/>
    <property type="project" value="UniProtKB-EC"/>
</dbReference>
<keyword evidence="7" id="KW-0548">Nucleotidyltransferase</keyword>
<dbReference type="SUPFAM" id="SSF55073">
    <property type="entry name" value="Nucleotide cyclase"/>
    <property type="match status" value="1"/>
</dbReference>
<dbReference type="EMBL" id="CP154858">
    <property type="protein sequence ID" value="XDT73690.1"/>
    <property type="molecule type" value="Genomic_DNA"/>
</dbReference>
<organism evidence="7">
    <name type="scientific">Thermohahella caldifontis</name>
    <dbReference type="NCBI Taxonomy" id="3142973"/>
    <lineage>
        <taxon>Bacteria</taxon>
        <taxon>Pseudomonadati</taxon>
        <taxon>Pseudomonadota</taxon>
        <taxon>Gammaproteobacteria</taxon>
        <taxon>Oceanospirillales</taxon>
        <taxon>Hahellaceae</taxon>
        <taxon>Thermohahella</taxon>
    </lineage>
</organism>
<dbReference type="GO" id="GO:0005886">
    <property type="term" value="C:plasma membrane"/>
    <property type="evidence" value="ECO:0007669"/>
    <property type="project" value="TreeGrafter"/>
</dbReference>
<dbReference type="FunFam" id="3.30.70.270:FF:000001">
    <property type="entry name" value="Diguanylate cyclase domain protein"/>
    <property type="match status" value="1"/>
</dbReference>
<keyword evidence="7" id="KW-0808">Transferase</keyword>
<feature type="transmembrane region" description="Helical" evidence="5">
    <location>
        <begin position="82"/>
        <end position="100"/>
    </location>
</feature>
<comment type="cofactor">
    <cofactor evidence="1">
        <name>Mg(2+)</name>
        <dbReference type="ChEBI" id="CHEBI:18420"/>
    </cofactor>
</comment>
<evidence type="ECO:0000313" key="7">
    <source>
        <dbReference type="EMBL" id="XDT73690.1"/>
    </source>
</evidence>
<dbReference type="SMART" id="SM00267">
    <property type="entry name" value="GGDEF"/>
    <property type="match status" value="1"/>
</dbReference>
<evidence type="ECO:0000256" key="4">
    <source>
        <dbReference type="SAM" id="MobiDB-lite"/>
    </source>
</evidence>
<evidence type="ECO:0000256" key="2">
    <source>
        <dbReference type="ARBA" id="ARBA00012528"/>
    </source>
</evidence>
<protein>
    <recommendedName>
        <fullName evidence="2">diguanylate cyclase</fullName>
        <ecNumber evidence="2">2.7.7.65</ecNumber>
    </recommendedName>
</protein>
<evidence type="ECO:0000256" key="3">
    <source>
        <dbReference type="ARBA" id="ARBA00034247"/>
    </source>
</evidence>